<accession>A0A6V8HNY1</accession>
<dbReference type="Proteomes" id="UP000053095">
    <property type="component" value="Unassembled WGS sequence"/>
</dbReference>
<proteinExistence type="predicted"/>
<dbReference type="EMBL" id="DF933856">
    <property type="protein sequence ID" value="GAM43729.1"/>
    <property type="molecule type" value="Genomic_DNA"/>
</dbReference>
<protein>
    <submittedName>
        <fullName evidence="1">Uncharacterized protein</fullName>
    </submittedName>
</protein>
<name>A0A6V8HNY1_TALPI</name>
<dbReference type="AlphaFoldDB" id="A0A6V8HNY1"/>
<evidence type="ECO:0000313" key="1">
    <source>
        <dbReference type="EMBL" id="GAM43729.1"/>
    </source>
</evidence>
<organism evidence="1 2">
    <name type="scientific">Talaromyces pinophilus</name>
    <name type="common">Penicillium pinophilum</name>
    <dbReference type="NCBI Taxonomy" id="128442"/>
    <lineage>
        <taxon>Eukaryota</taxon>
        <taxon>Fungi</taxon>
        <taxon>Dikarya</taxon>
        <taxon>Ascomycota</taxon>
        <taxon>Pezizomycotina</taxon>
        <taxon>Eurotiomycetes</taxon>
        <taxon>Eurotiomycetidae</taxon>
        <taxon>Eurotiales</taxon>
        <taxon>Trichocomaceae</taxon>
        <taxon>Talaromyces</taxon>
        <taxon>Talaromyces sect. Talaromyces</taxon>
    </lineage>
</organism>
<keyword evidence="2" id="KW-1185">Reference proteome</keyword>
<reference evidence="2" key="1">
    <citation type="journal article" date="2015" name="Genome Announc.">
        <title>Draft genome sequence of Talaromyces cellulolyticus strain Y-94, a source of lignocellulosic biomass-degrading enzymes.</title>
        <authorList>
            <person name="Fujii T."/>
            <person name="Koike H."/>
            <person name="Sawayama S."/>
            <person name="Yano S."/>
            <person name="Inoue H."/>
        </authorList>
    </citation>
    <scope>NUCLEOTIDE SEQUENCE [LARGE SCALE GENOMIC DNA]</scope>
    <source>
        <strain evidence="2">Y-94</strain>
    </source>
</reference>
<gene>
    <name evidence="1" type="ORF">TCE0_060f18775</name>
</gene>
<evidence type="ECO:0000313" key="2">
    <source>
        <dbReference type="Proteomes" id="UP000053095"/>
    </source>
</evidence>
<sequence>MLTMLDHQLAMTNLRCLNPKKTPTPTLPNDDMESFPNSEARVALTIIKLRPLQMNLAWKYTLDSWTDEDLLALIHEFTPISDLRVVDKASTKLEKTLVVVRSRPRDELLRIAEQHIRRANNYNATKQAKHQAEPKVWAVERNTTNGWRPITSNNNAKLVFTYQSRVAKDANDEPEEEPPAKTHDAIEVYLEHKDTDSSSLL</sequence>
<comment type="caution">
    <text evidence="1">The sequence shown here is derived from an EMBL/GenBank/DDBJ whole genome shotgun (WGS) entry which is preliminary data.</text>
</comment>